<dbReference type="NCBIfam" id="TIGR03351">
    <property type="entry name" value="PhnX-like"/>
    <property type="match status" value="1"/>
</dbReference>
<keyword evidence="1" id="KW-0378">Hydrolase</keyword>
<dbReference type="SUPFAM" id="SSF56784">
    <property type="entry name" value="HAD-like"/>
    <property type="match status" value="1"/>
</dbReference>
<dbReference type="GO" id="GO:0005829">
    <property type="term" value="C:cytosol"/>
    <property type="evidence" value="ECO:0007669"/>
    <property type="project" value="TreeGrafter"/>
</dbReference>
<accession>A0A0F0KWW5</accession>
<dbReference type="GO" id="GO:0006281">
    <property type="term" value="P:DNA repair"/>
    <property type="evidence" value="ECO:0007669"/>
    <property type="project" value="TreeGrafter"/>
</dbReference>
<evidence type="ECO:0000313" key="2">
    <source>
        <dbReference type="Proteomes" id="UP000033448"/>
    </source>
</evidence>
<dbReference type="GO" id="GO:0008967">
    <property type="term" value="F:phosphoglycolate phosphatase activity"/>
    <property type="evidence" value="ECO:0007669"/>
    <property type="project" value="UniProtKB-EC"/>
</dbReference>
<dbReference type="SFLD" id="SFLDG01129">
    <property type="entry name" value="C1.5:_HAD__Beta-PGM__Phosphata"/>
    <property type="match status" value="1"/>
</dbReference>
<dbReference type="SFLD" id="SFLDS00003">
    <property type="entry name" value="Haloacid_Dehalogenase"/>
    <property type="match status" value="1"/>
</dbReference>
<name>A0A0F0KWW5_9MICO</name>
<dbReference type="PANTHER" id="PTHR43434">
    <property type="entry name" value="PHOSPHOGLYCOLATE PHOSPHATASE"/>
    <property type="match status" value="1"/>
</dbReference>
<comment type="caution">
    <text evidence="1">The sequence shown here is derived from an EMBL/GenBank/DDBJ whole genome shotgun (WGS) entry which is preliminary data.</text>
</comment>
<dbReference type="AlphaFoldDB" id="A0A0F0KWW5"/>
<dbReference type="RefSeq" id="WP_045250155.1">
    <property type="nucleotide sequence ID" value="NZ_CP099706.1"/>
</dbReference>
<proteinExistence type="predicted"/>
<dbReference type="PATRIC" id="fig|582680.7.peg.1490"/>
<dbReference type="OrthoDB" id="5504491at2"/>
<dbReference type="EMBL" id="JYIT01000070">
    <property type="protein sequence ID" value="KJL25383.1"/>
    <property type="molecule type" value="Genomic_DNA"/>
</dbReference>
<dbReference type="InterPro" id="IPR050155">
    <property type="entry name" value="HAD-like_hydrolase_sf"/>
</dbReference>
<keyword evidence="2" id="KW-1185">Reference proteome</keyword>
<dbReference type="InterPro" id="IPR023214">
    <property type="entry name" value="HAD_sf"/>
</dbReference>
<evidence type="ECO:0000313" key="1">
    <source>
        <dbReference type="EMBL" id="KJL25383.1"/>
    </source>
</evidence>
<organism evidence="1 2">
    <name type="scientific">Microbacterium azadirachtae</name>
    <dbReference type="NCBI Taxonomy" id="582680"/>
    <lineage>
        <taxon>Bacteria</taxon>
        <taxon>Bacillati</taxon>
        <taxon>Actinomycetota</taxon>
        <taxon>Actinomycetes</taxon>
        <taxon>Micrococcales</taxon>
        <taxon>Microbacteriaceae</taxon>
        <taxon>Microbacterium</taxon>
    </lineage>
</organism>
<dbReference type="Proteomes" id="UP000033448">
    <property type="component" value="Unassembled WGS sequence"/>
</dbReference>
<dbReference type="EC" id="3.1.3.18" evidence="1"/>
<reference evidence="1 2" key="1">
    <citation type="submission" date="2015-02" db="EMBL/GenBank/DDBJ databases">
        <title>Draft genome sequences of ten Microbacterium spp. with emphasis on heavy metal contaminated environments.</title>
        <authorList>
            <person name="Corretto E."/>
        </authorList>
    </citation>
    <scope>NUCLEOTIDE SEQUENCE [LARGE SCALE GENOMIC DNA]</scope>
    <source>
        <strain evidence="1 2">DSM 23848</strain>
    </source>
</reference>
<dbReference type="InterPro" id="IPR022468">
    <property type="entry name" value="PhnX-like"/>
</dbReference>
<dbReference type="PANTHER" id="PTHR43434:SF19">
    <property type="entry name" value="PHOSPHONOACETALDEHYDE HYDROLASE"/>
    <property type="match status" value="1"/>
</dbReference>
<gene>
    <name evidence="1" type="primary">gph_1</name>
    <name evidence="1" type="ORF">RL72_01451</name>
</gene>
<dbReference type="InterPro" id="IPR036412">
    <property type="entry name" value="HAD-like_sf"/>
</dbReference>
<dbReference type="Pfam" id="PF00702">
    <property type="entry name" value="Hydrolase"/>
    <property type="match status" value="1"/>
</dbReference>
<protein>
    <submittedName>
        <fullName evidence="1">Phosphoglycolate phosphatase</fullName>
        <ecNumber evidence="1">3.1.3.18</ecNumber>
    </submittedName>
</protein>
<sequence>MSPHTPIELVVLDMAGTTVLDDGIVEQAFQRAAERTGVAARIGWGDALQYVRDTMGQSKIDVFTHLAGGDVAAAERATAQFETAYAEIVAEQGATEIPGAADAIRALRGAGLKVWLTTGFAPVTRDALLDALDWRDLVDGVLSPIDAGRGRPAPDLVLTALLRAGASSVQAVAVAGDTVSDVESGRRAGAGFVAGVLSGAHDAAALEAAEPDAVLPDVTALAAALSERGLLPALAPIAAG</sequence>
<dbReference type="Gene3D" id="3.40.50.1000">
    <property type="entry name" value="HAD superfamily/HAD-like"/>
    <property type="match status" value="1"/>
</dbReference>